<name>A0A1V0S8F6_9VIRU</name>
<organism evidence="1">
    <name type="scientific">Catovirus CTV1</name>
    <dbReference type="NCBI Taxonomy" id="1977631"/>
    <lineage>
        <taxon>Viruses</taxon>
        <taxon>Varidnaviria</taxon>
        <taxon>Bamfordvirae</taxon>
        <taxon>Nucleocytoviricota</taxon>
        <taxon>Megaviricetes</taxon>
        <taxon>Imitervirales</taxon>
        <taxon>Mimiviridae</taxon>
        <taxon>Klosneuvirinae</taxon>
        <taxon>Catovirus</taxon>
    </lineage>
</organism>
<sequence>MFDDKFEIISETVCYAHRYDGYKYIGCKIIVKW</sequence>
<gene>
    <name evidence="1" type="ORF">Catovirus_1_40</name>
</gene>
<dbReference type="EMBL" id="KY684083">
    <property type="protein sequence ID" value="ARF07990.1"/>
    <property type="molecule type" value="Genomic_DNA"/>
</dbReference>
<reference evidence="1" key="1">
    <citation type="journal article" date="2017" name="Science">
        <title>Giant viruses with an expanded complement of translation system components.</title>
        <authorList>
            <person name="Schulz F."/>
            <person name="Yutin N."/>
            <person name="Ivanova N.N."/>
            <person name="Ortega D.R."/>
            <person name="Lee T.K."/>
            <person name="Vierheilig J."/>
            <person name="Daims H."/>
            <person name="Horn M."/>
            <person name="Wagner M."/>
            <person name="Jensen G.J."/>
            <person name="Kyrpides N.C."/>
            <person name="Koonin E.V."/>
            <person name="Woyke T."/>
        </authorList>
    </citation>
    <scope>NUCLEOTIDE SEQUENCE</scope>
    <source>
        <strain evidence="1">CTV1</strain>
    </source>
</reference>
<proteinExistence type="predicted"/>
<protein>
    <submittedName>
        <fullName evidence="1">Uncharacterized protein</fullName>
    </submittedName>
</protein>
<evidence type="ECO:0000313" key="1">
    <source>
        <dbReference type="EMBL" id="ARF07990.1"/>
    </source>
</evidence>
<accession>A0A1V0S8F6</accession>